<dbReference type="InterPro" id="IPR036597">
    <property type="entry name" value="Fido-like_dom_sf"/>
</dbReference>
<dbReference type="Proteomes" id="UP001321477">
    <property type="component" value="Chromosome"/>
</dbReference>
<proteinExistence type="predicted"/>
<dbReference type="PANTHER" id="PTHR13504">
    <property type="entry name" value="FIDO DOMAIN-CONTAINING PROTEIN DDB_G0283145"/>
    <property type="match status" value="1"/>
</dbReference>
<organism evidence="2 3">
    <name type="scientific">Agromyces marinus</name>
    <dbReference type="NCBI Taxonomy" id="1389020"/>
    <lineage>
        <taxon>Bacteria</taxon>
        <taxon>Bacillati</taxon>
        <taxon>Actinomycetota</taxon>
        <taxon>Actinomycetes</taxon>
        <taxon>Micrococcales</taxon>
        <taxon>Microbacteriaceae</taxon>
        <taxon>Agromyces</taxon>
    </lineage>
</organism>
<dbReference type="InterPro" id="IPR040198">
    <property type="entry name" value="Fido_containing"/>
</dbReference>
<evidence type="ECO:0000259" key="1">
    <source>
        <dbReference type="PROSITE" id="PS51459"/>
    </source>
</evidence>
<gene>
    <name evidence="2" type="ORF">GCM10025870_32780</name>
</gene>
<dbReference type="SUPFAM" id="SSF140931">
    <property type="entry name" value="Fic-like"/>
    <property type="match status" value="1"/>
</dbReference>
<dbReference type="PANTHER" id="PTHR13504:SF38">
    <property type="entry name" value="FIDO DOMAIN-CONTAINING PROTEIN"/>
    <property type="match status" value="1"/>
</dbReference>
<evidence type="ECO:0000313" key="2">
    <source>
        <dbReference type="EMBL" id="BDZ56205.1"/>
    </source>
</evidence>
<accession>A0ABN6YJ90</accession>
<keyword evidence="3" id="KW-1185">Reference proteome</keyword>
<name>A0ABN6YJ90_9MICO</name>
<dbReference type="EMBL" id="AP027734">
    <property type="protein sequence ID" value="BDZ56205.1"/>
    <property type="molecule type" value="Genomic_DNA"/>
</dbReference>
<reference evidence="3" key="1">
    <citation type="journal article" date="2019" name="Int. J. Syst. Evol. Microbiol.">
        <title>The Global Catalogue of Microorganisms (GCM) 10K type strain sequencing project: providing services to taxonomists for standard genome sequencing and annotation.</title>
        <authorList>
            <consortium name="The Broad Institute Genomics Platform"/>
            <consortium name="The Broad Institute Genome Sequencing Center for Infectious Disease"/>
            <person name="Wu L."/>
            <person name="Ma J."/>
        </authorList>
    </citation>
    <scope>NUCLEOTIDE SEQUENCE [LARGE SCALE GENOMIC DNA]</scope>
    <source>
        <strain evidence="3">NBRC 109019</strain>
    </source>
</reference>
<dbReference type="PROSITE" id="PS51459">
    <property type="entry name" value="FIDO"/>
    <property type="match status" value="1"/>
</dbReference>
<evidence type="ECO:0000313" key="3">
    <source>
        <dbReference type="Proteomes" id="UP001321477"/>
    </source>
</evidence>
<feature type="domain" description="Fido" evidence="1">
    <location>
        <begin position="1"/>
        <end position="98"/>
    </location>
</feature>
<sequence>MPALMADLVEFARRTDIPVLAHAAIAHAQFETIHPFPDGNGRTGRALLHSMLRHHRLTRNVTVPVSAGLLADTDAYFRALTEYRRGRPDAIVIAVAEASFAAVRNGRTLVEELRAIAEGWDTKVTARSHSSVHRAMRFLLQQPVVNTRTLAASLDVSAVAAQAAIDRLVDVGVLTQISAGNRNRIWQATDVLDALDAFGARARRRHG</sequence>
<dbReference type="Pfam" id="PF02661">
    <property type="entry name" value="Fic"/>
    <property type="match status" value="1"/>
</dbReference>
<protein>
    <recommendedName>
        <fullName evidence="1">Fido domain-containing protein</fullName>
    </recommendedName>
</protein>
<dbReference type="Gene3D" id="1.10.3290.10">
    <property type="entry name" value="Fido-like domain"/>
    <property type="match status" value="1"/>
</dbReference>
<dbReference type="InterPro" id="IPR003812">
    <property type="entry name" value="Fido"/>
</dbReference>